<protein>
    <submittedName>
        <fullName evidence="2">Uncharacterized protein</fullName>
    </submittedName>
</protein>
<keyword evidence="1" id="KW-1133">Transmembrane helix</keyword>
<reference evidence="3" key="1">
    <citation type="submission" date="2016-10" db="EMBL/GenBank/DDBJ databases">
        <authorList>
            <person name="Varghese N."/>
        </authorList>
    </citation>
    <scope>NUCLEOTIDE SEQUENCE [LARGE SCALE GENOMIC DNA]</scope>
    <source>
        <strain evidence="3">DSM 18820</strain>
    </source>
</reference>
<feature type="transmembrane region" description="Helical" evidence="1">
    <location>
        <begin position="121"/>
        <end position="141"/>
    </location>
</feature>
<feature type="transmembrane region" description="Helical" evidence="1">
    <location>
        <begin position="55"/>
        <end position="86"/>
    </location>
</feature>
<dbReference type="AlphaFoldDB" id="A0A1I7IBN7"/>
<gene>
    <name evidence="2" type="ORF">SAMN04487941_2075</name>
</gene>
<keyword evidence="1" id="KW-0812">Transmembrane</keyword>
<sequence length="205" mass="23146">MDSTDDFKNIWNKGFQINEPNLSTQKMNEMRNRESENLIEKINKTARADQRALPFVALVVVGLLALFGYYSFALFLAGVFTALYLYNETMLQKLAQVELKDSVLKYLVDFRTVANTMVRHYTWVVGLGTLLIGVPMLLFSIEVAGVPMEEFLSPASRQASLLLLAICTLLFSVLCALGYRLSVRMLYGQKLQKIDEMIAGLKTEV</sequence>
<dbReference type="Proteomes" id="UP000182491">
    <property type="component" value="Unassembled WGS sequence"/>
</dbReference>
<dbReference type="RefSeq" id="WP_068837545.1">
    <property type="nucleotide sequence ID" value="NZ_BMXC01000002.1"/>
</dbReference>
<evidence type="ECO:0000256" key="1">
    <source>
        <dbReference type="SAM" id="Phobius"/>
    </source>
</evidence>
<organism evidence="2 3">
    <name type="scientific">Pontibacter akesuensis</name>
    <dbReference type="NCBI Taxonomy" id="388950"/>
    <lineage>
        <taxon>Bacteria</taxon>
        <taxon>Pseudomonadati</taxon>
        <taxon>Bacteroidota</taxon>
        <taxon>Cytophagia</taxon>
        <taxon>Cytophagales</taxon>
        <taxon>Hymenobacteraceae</taxon>
        <taxon>Pontibacter</taxon>
    </lineage>
</organism>
<keyword evidence="3" id="KW-1185">Reference proteome</keyword>
<name>A0A1I7IBN7_9BACT</name>
<evidence type="ECO:0000313" key="2">
    <source>
        <dbReference type="EMBL" id="SFU70344.1"/>
    </source>
</evidence>
<dbReference type="STRING" id="388950.GCA_001611675_01466"/>
<keyword evidence="1" id="KW-0472">Membrane</keyword>
<feature type="transmembrane region" description="Helical" evidence="1">
    <location>
        <begin position="161"/>
        <end position="181"/>
    </location>
</feature>
<proteinExistence type="predicted"/>
<evidence type="ECO:0000313" key="3">
    <source>
        <dbReference type="Proteomes" id="UP000182491"/>
    </source>
</evidence>
<dbReference type="EMBL" id="FPCA01000002">
    <property type="protein sequence ID" value="SFU70344.1"/>
    <property type="molecule type" value="Genomic_DNA"/>
</dbReference>
<accession>A0A1I7IBN7</accession>